<sequence length="113" mass="12436">MRCLQLQSSLLPFPAKLKLRHTTKLFQISTHKPQRAQHFPSVSPLSTKALPHLMVVAPAKSGDLSTLLPISAVLVSAYLIANFVVPGFLTNSFGYDKSNEEQKDDDVNAMEDS</sequence>
<feature type="transmembrane region" description="Helical" evidence="2">
    <location>
        <begin position="67"/>
        <end position="89"/>
    </location>
</feature>
<protein>
    <submittedName>
        <fullName evidence="3">Uncharacterized protein</fullName>
    </submittedName>
</protein>
<evidence type="ECO:0000313" key="3">
    <source>
        <dbReference type="EMBL" id="KYP73424.1"/>
    </source>
</evidence>
<dbReference type="OrthoDB" id="1932652at2759"/>
<evidence type="ECO:0000256" key="1">
    <source>
        <dbReference type="SAM" id="MobiDB-lite"/>
    </source>
</evidence>
<dbReference type="OMA" id="KAMHNDI"/>
<keyword evidence="2" id="KW-1133">Transmembrane helix</keyword>
<dbReference type="PANTHER" id="PTHR37196">
    <property type="entry name" value="TRANSMEMBRANE PROTEIN"/>
    <property type="match status" value="1"/>
</dbReference>
<accession>A0A151U2D8</accession>
<evidence type="ECO:0000256" key="2">
    <source>
        <dbReference type="SAM" id="Phobius"/>
    </source>
</evidence>
<dbReference type="STRING" id="3821.A0A151U2D8"/>
<keyword evidence="2" id="KW-0472">Membrane</keyword>
<evidence type="ECO:0000313" key="4">
    <source>
        <dbReference type="Proteomes" id="UP000075243"/>
    </source>
</evidence>
<keyword evidence="2" id="KW-0812">Transmembrane</keyword>
<dbReference type="AlphaFoldDB" id="A0A151U2D8"/>
<name>A0A151U2D8_CAJCA</name>
<dbReference type="Proteomes" id="UP000075243">
    <property type="component" value="Chromosome 2"/>
</dbReference>
<organism evidence="3 4">
    <name type="scientific">Cajanus cajan</name>
    <name type="common">Pigeon pea</name>
    <name type="synonym">Cajanus indicus</name>
    <dbReference type="NCBI Taxonomy" id="3821"/>
    <lineage>
        <taxon>Eukaryota</taxon>
        <taxon>Viridiplantae</taxon>
        <taxon>Streptophyta</taxon>
        <taxon>Embryophyta</taxon>
        <taxon>Tracheophyta</taxon>
        <taxon>Spermatophyta</taxon>
        <taxon>Magnoliopsida</taxon>
        <taxon>eudicotyledons</taxon>
        <taxon>Gunneridae</taxon>
        <taxon>Pentapetalae</taxon>
        <taxon>rosids</taxon>
        <taxon>fabids</taxon>
        <taxon>Fabales</taxon>
        <taxon>Fabaceae</taxon>
        <taxon>Papilionoideae</taxon>
        <taxon>50 kb inversion clade</taxon>
        <taxon>NPAAA clade</taxon>
        <taxon>indigoferoid/millettioid clade</taxon>
        <taxon>Phaseoleae</taxon>
        <taxon>Cajanus</taxon>
    </lineage>
</organism>
<reference evidence="3 4" key="1">
    <citation type="journal article" date="2012" name="Nat. Biotechnol.">
        <title>Draft genome sequence of pigeonpea (Cajanus cajan), an orphan legume crop of resource-poor farmers.</title>
        <authorList>
            <person name="Varshney R.K."/>
            <person name="Chen W."/>
            <person name="Li Y."/>
            <person name="Bharti A.K."/>
            <person name="Saxena R.K."/>
            <person name="Schlueter J.A."/>
            <person name="Donoghue M.T."/>
            <person name="Azam S."/>
            <person name="Fan G."/>
            <person name="Whaley A.M."/>
            <person name="Farmer A.D."/>
            <person name="Sheridan J."/>
            <person name="Iwata A."/>
            <person name="Tuteja R."/>
            <person name="Penmetsa R.V."/>
            <person name="Wu W."/>
            <person name="Upadhyaya H.D."/>
            <person name="Yang S.P."/>
            <person name="Shah T."/>
            <person name="Saxena K.B."/>
            <person name="Michael T."/>
            <person name="McCombie W.R."/>
            <person name="Yang B."/>
            <person name="Zhang G."/>
            <person name="Yang H."/>
            <person name="Wang J."/>
            <person name="Spillane C."/>
            <person name="Cook D.R."/>
            <person name="May G.D."/>
            <person name="Xu X."/>
            <person name="Jackson S.A."/>
        </authorList>
    </citation>
    <scope>NUCLEOTIDE SEQUENCE [LARGE SCALE GENOMIC DNA]</scope>
    <source>
        <strain evidence="4">cv. Asha</strain>
    </source>
</reference>
<gene>
    <name evidence="3" type="ORF">KK1_006049</name>
</gene>
<feature type="region of interest" description="Disordered" evidence="1">
    <location>
        <begin position="93"/>
        <end position="113"/>
    </location>
</feature>
<dbReference type="Gramene" id="C.cajan_05900.t">
    <property type="protein sequence ID" value="C.cajan_05900.t"/>
    <property type="gene ID" value="C.cajan_05900"/>
</dbReference>
<proteinExistence type="predicted"/>
<dbReference type="EMBL" id="CM003604">
    <property type="protein sequence ID" value="KYP73424.1"/>
    <property type="molecule type" value="Genomic_DNA"/>
</dbReference>
<keyword evidence="4" id="KW-1185">Reference proteome</keyword>
<feature type="compositionally biased region" description="Acidic residues" evidence="1">
    <location>
        <begin position="102"/>
        <end position="113"/>
    </location>
</feature>
<dbReference type="PANTHER" id="PTHR37196:SF2">
    <property type="entry name" value="TRANSMEMBRANE PROTEIN"/>
    <property type="match status" value="1"/>
</dbReference>